<keyword evidence="4" id="KW-1185">Reference proteome</keyword>
<gene>
    <name evidence="3" type="ORF">Pyn_34054</name>
</gene>
<protein>
    <submittedName>
        <fullName evidence="3">Transport inhibitor response 1-like protein</fullName>
    </submittedName>
</protein>
<proteinExistence type="predicted"/>
<dbReference type="InterPro" id="IPR036047">
    <property type="entry name" value="F-box-like_dom_sf"/>
</dbReference>
<evidence type="ECO:0000259" key="2">
    <source>
        <dbReference type="Pfam" id="PF18511"/>
    </source>
</evidence>
<dbReference type="SUPFAM" id="SSF81383">
    <property type="entry name" value="F-box domain"/>
    <property type="match status" value="1"/>
</dbReference>
<feature type="region of interest" description="Disordered" evidence="1">
    <location>
        <begin position="98"/>
        <end position="125"/>
    </location>
</feature>
<dbReference type="Proteomes" id="UP000250321">
    <property type="component" value="Unassembled WGS sequence"/>
</dbReference>
<evidence type="ECO:0000256" key="1">
    <source>
        <dbReference type="SAM" id="MobiDB-lite"/>
    </source>
</evidence>
<dbReference type="AlphaFoldDB" id="A0A314XF34"/>
<accession>A0A314XF34</accession>
<evidence type="ECO:0000313" key="3">
    <source>
        <dbReference type="EMBL" id="PQP91831.1"/>
    </source>
</evidence>
<dbReference type="Gene3D" id="1.20.1280.50">
    <property type="match status" value="1"/>
</dbReference>
<feature type="domain" description="COI1 F-box" evidence="2">
    <location>
        <begin position="62"/>
        <end position="99"/>
    </location>
</feature>
<dbReference type="EMBL" id="PJQY01002662">
    <property type="protein sequence ID" value="PQP91831.1"/>
    <property type="molecule type" value="Genomic_DNA"/>
</dbReference>
<dbReference type="OrthoDB" id="423607at2759"/>
<feature type="compositionally biased region" description="Low complexity" evidence="1">
    <location>
        <begin position="1"/>
        <end position="15"/>
    </location>
</feature>
<comment type="caution">
    <text evidence="3">The sequence shown here is derived from an EMBL/GenBank/DDBJ whole genome shotgun (WGS) entry which is preliminary data.</text>
</comment>
<sequence>MGEDPSIPSSSSSQMSEDDDRSPPFDLIDGQITSNKARNCSGVSGSSGSGGNSIEYSVPYSDQVLENVLENVLCFLTSRSDRNAASLVCKSWYRAEALTDPSSSSATAMRSLHAGPRPASPGSGP</sequence>
<organism evidence="3 4">
    <name type="scientific">Prunus yedoensis var. nudiflora</name>
    <dbReference type="NCBI Taxonomy" id="2094558"/>
    <lineage>
        <taxon>Eukaryota</taxon>
        <taxon>Viridiplantae</taxon>
        <taxon>Streptophyta</taxon>
        <taxon>Embryophyta</taxon>
        <taxon>Tracheophyta</taxon>
        <taxon>Spermatophyta</taxon>
        <taxon>Magnoliopsida</taxon>
        <taxon>eudicotyledons</taxon>
        <taxon>Gunneridae</taxon>
        <taxon>Pentapetalae</taxon>
        <taxon>rosids</taxon>
        <taxon>fabids</taxon>
        <taxon>Rosales</taxon>
        <taxon>Rosaceae</taxon>
        <taxon>Amygdaloideae</taxon>
        <taxon>Amygdaleae</taxon>
        <taxon>Prunus</taxon>
    </lineage>
</organism>
<evidence type="ECO:0000313" key="4">
    <source>
        <dbReference type="Proteomes" id="UP000250321"/>
    </source>
</evidence>
<dbReference type="STRING" id="2094558.A0A314XF34"/>
<feature type="compositionally biased region" description="Low complexity" evidence="1">
    <location>
        <begin position="114"/>
        <end position="125"/>
    </location>
</feature>
<name>A0A314XF34_PRUYE</name>
<dbReference type="InterPro" id="IPR041567">
    <property type="entry name" value="COI1_F-box"/>
</dbReference>
<feature type="region of interest" description="Disordered" evidence="1">
    <location>
        <begin position="1"/>
        <end position="56"/>
    </location>
</feature>
<reference evidence="3 4" key="1">
    <citation type="submission" date="2018-02" db="EMBL/GenBank/DDBJ databases">
        <title>Draft genome of wild Prunus yedoensis var. nudiflora.</title>
        <authorList>
            <person name="Baek S."/>
            <person name="Kim J.-H."/>
            <person name="Choi K."/>
            <person name="Kim G.-B."/>
            <person name="Cho A."/>
            <person name="Jang H."/>
            <person name="Shin C.-H."/>
            <person name="Yu H.-J."/>
            <person name="Mun J.-H."/>
        </authorList>
    </citation>
    <scope>NUCLEOTIDE SEQUENCE [LARGE SCALE GENOMIC DNA]</scope>
    <source>
        <strain evidence="4">cv. Jeju island</strain>
        <tissue evidence="3">Leaf</tissue>
    </source>
</reference>
<dbReference type="Pfam" id="PF18511">
    <property type="entry name" value="F-box_5"/>
    <property type="match status" value="1"/>
</dbReference>
<dbReference type="CDD" id="cd22159">
    <property type="entry name" value="F-box_AtTIR1-like"/>
    <property type="match status" value="1"/>
</dbReference>